<feature type="compositionally biased region" description="Pro residues" evidence="1">
    <location>
        <begin position="160"/>
        <end position="173"/>
    </location>
</feature>
<feature type="compositionally biased region" description="Low complexity" evidence="1">
    <location>
        <begin position="1"/>
        <end position="17"/>
    </location>
</feature>
<name>A0A6J4TGS0_9ACTN</name>
<feature type="region of interest" description="Disordered" evidence="1">
    <location>
        <begin position="1"/>
        <end position="199"/>
    </location>
</feature>
<reference evidence="2" key="1">
    <citation type="submission" date="2020-02" db="EMBL/GenBank/DDBJ databases">
        <authorList>
            <person name="Meier V. D."/>
        </authorList>
    </citation>
    <scope>NUCLEOTIDE SEQUENCE</scope>
    <source>
        <strain evidence="2">AVDCRST_MAG30</strain>
    </source>
</reference>
<protein>
    <submittedName>
        <fullName evidence="2">Uncharacterized protein</fullName>
    </submittedName>
</protein>
<feature type="compositionally biased region" description="Basic and acidic residues" evidence="1">
    <location>
        <begin position="127"/>
        <end position="136"/>
    </location>
</feature>
<dbReference type="AlphaFoldDB" id="A0A6J4TGS0"/>
<feature type="compositionally biased region" description="Low complexity" evidence="1">
    <location>
        <begin position="174"/>
        <end position="187"/>
    </location>
</feature>
<evidence type="ECO:0000313" key="2">
    <source>
        <dbReference type="EMBL" id="CAA9522156.1"/>
    </source>
</evidence>
<accession>A0A6J4TGS0</accession>
<feature type="non-terminal residue" evidence="2">
    <location>
        <position position="199"/>
    </location>
</feature>
<organism evidence="2">
    <name type="scientific">uncultured Solirubrobacteraceae bacterium</name>
    <dbReference type="NCBI Taxonomy" id="1162706"/>
    <lineage>
        <taxon>Bacteria</taxon>
        <taxon>Bacillati</taxon>
        <taxon>Actinomycetota</taxon>
        <taxon>Thermoleophilia</taxon>
        <taxon>Solirubrobacterales</taxon>
        <taxon>Solirubrobacteraceae</taxon>
        <taxon>environmental samples</taxon>
    </lineage>
</organism>
<proteinExistence type="predicted"/>
<gene>
    <name evidence="2" type="ORF">AVDCRST_MAG30-3114</name>
</gene>
<feature type="compositionally biased region" description="Basic and acidic residues" evidence="1">
    <location>
        <begin position="56"/>
        <end position="76"/>
    </location>
</feature>
<evidence type="ECO:0000256" key="1">
    <source>
        <dbReference type="SAM" id="MobiDB-lite"/>
    </source>
</evidence>
<feature type="non-terminal residue" evidence="2">
    <location>
        <position position="1"/>
    </location>
</feature>
<feature type="compositionally biased region" description="Basic residues" evidence="1">
    <location>
        <begin position="23"/>
        <end position="55"/>
    </location>
</feature>
<sequence length="199" mass="22276">QRATGRARGQRRPAGQYREGRADRRRGRRRASRPRRGAGPRRLRRGDRSRRRRPVRRDPGLRADRPGLQRRSQDRVRPRRLPLEAGPGTLAEGHDHGRQRAQRPGGDVLLRPRAVRRRHVTAGIRAPQDRGEDGDRRHRRRAPPLRGAARATTARLHPARGPPGRPPDGPAPPRAAGGAAGPRAPRGQAERLLPRPRAV</sequence>
<feature type="compositionally biased region" description="Low complexity" evidence="1">
    <location>
        <begin position="144"/>
        <end position="156"/>
    </location>
</feature>
<dbReference type="EMBL" id="CADCVS010000400">
    <property type="protein sequence ID" value="CAA9522156.1"/>
    <property type="molecule type" value="Genomic_DNA"/>
</dbReference>